<dbReference type="Proteomes" id="UP000232163">
    <property type="component" value="Unassembled WGS sequence"/>
</dbReference>
<evidence type="ECO:0000313" key="2">
    <source>
        <dbReference type="EMBL" id="PIO41759.1"/>
    </source>
</evidence>
<proteinExistence type="predicted"/>
<comment type="caution">
    <text evidence="2">The sequence shown here is derived from an EMBL/GenBank/DDBJ whole genome shotgun (WGS) entry which is preliminary data.</text>
</comment>
<evidence type="ECO:0000313" key="3">
    <source>
        <dbReference type="Proteomes" id="UP000232163"/>
    </source>
</evidence>
<keyword evidence="3" id="KW-1185">Reference proteome</keyword>
<name>A0A2N9VQJ1_9HYPH</name>
<keyword evidence="1" id="KW-0812">Transmembrane</keyword>
<evidence type="ECO:0000256" key="1">
    <source>
        <dbReference type="SAM" id="Phobius"/>
    </source>
</evidence>
<reference evidence="2 3" key="1">
    <citation type="journal article" date="2017" name="Int J Environ Stud">
        <title>Does the Miocene-Pliocene relict legume Oxytropis triphylla form nitrogen-fixing nodules with a combination of bacterial strains?</title>
        <authorList>
            <person name="Safronova V."/>
            <person name="Belimov A."/>
            <person name="Sazanova A."/>
            <person name="Kuznetsova I."/>
            <person name="Popova J."/>
            <person name="Andronov E."/>
            <person name="Verkhozina A."/>
            <person name="Tikhonovich I."/>
        </authorList>
    </citation>
    <scope>NUCLEOTIDE SEQUENCE [LARGE SCALE GENOMIC DNA]</scope>
    <source>
        <strain evidence="2 3">Tri-38</strain>
    </source>
</reference>
<accession>A0A2N9VQJ1</accession>
<dbReference type="OrthoDB" id="8390240at2"/>
<dbReference type="EMBL" id="MZMT01000056">
    <property type="protein sequence ID" value="PIO41759.1"/>
    <property type="molecule type" value="Genomic_DNA"/>
</dbReference>
<dbReference type="RefSeq" id="WP_100001878.1">
    <property type="nucleotide sequence ID" value="NZ_CP017941.1"/>
</dbReference>
<keyword evidence="1" id="KW-1133">Transmembrane helix</keyword>
<dbReference type="AlphaFoldDB" id="A0A2N9VQJ1"/>
<sequence>MKLKDAMIVFPIAWAIFFGGAYLVHRLNVSRINSRPHATATIVDAWTEYRGGSKPYAVTIGRIKFERISSGKAINCEISHHIGYPTDNLQIGDTIDVVFIGVVIELLRKGWMW</sequence>
<dbReference type="KEGG" id="pht:BLM14_20945"/>
<evidence type="ECO:0008006" key="4">
    <source>
        <dbReference type="Google" id="ProtNLM"/>
    </source>
</evidence>
<organism evidence="2 3">
    <name type="scientific">Phyllobacterium zundukense</name>
    <dbReference type="NCBI Taxonomy" id="1867719"/>
    <lineage>
        <taxon>Bacteria</taxon>
        <taxon>Pseudomonadati</taxon>
        <taxon>Pseudomonadota</taxon>
        <taxon>Alphaproteobacteria</taxon>
        <taxon>Hyphomicrobiales</taxon>
        <taxon>Phyllobacteriaceae</taxon>
        <taxon>Phyllobacterium</taxon>
    </lineage>
</organism>
<protein>
    <recommendedName>
        <fullName evidence="4">DUF3592 domain-containing protein</fullName>
    </recommendedName>
</protein>
<feature type="transmembrane region" description="Helical" evidence="1">
    <location>
        <begin position="6"/>
        <end position="25"/>
    </location>
</feature>
<keyword evidence="1" id="KW-0472">Membrane</keyword>
<gene>
    <name evidence="2" type="ORF">B5P45_26895</name>
</gene>